<dbReference type="Proteomes" id="UP001597286">
    <property type="component" value="Unassembled WGS sequence"/>
</dbReference>
<sequence>MRNVILAGLTASLTLALPMPTAAWADVPSKTIAAGAFLDFDGNPVRHMGKNCTLGAVGTDADGRKVGIAAGHCNPYSEPDDVSALPGAPVGVHIERNDHPVWDKNDIEAGPIGWIRWVSPDMSYRSSIDYMVIEFEPHIQLSSRVLNASGDEVFRIDAVHRGTDGEPALPRVGDKVQNFGAASYEYGAESSNPVAHTPATGVVVESGDGLFRSWAPTQPGDSGGPLIMQGTSEWVGISTRARYDAFPQWESTSAQTILADLNSRAITGSGFVVTDSDD</sequence>
<evidence type="ECO:0000313" key="2">
    <source>
        <dbReference type="EMBL" id="MFD1814820.1"/>
    </source>
</evidence>
<keyword evidence="1" id="KW-0732">Signal</keyword>
<gene>
    <name evidence="2" type="ORF">ACFSJG_21590</name>
</gene>
<dbReference type="Gene3D" id="2.40.10.10">
    <property type="entry name" value="Trypsin-like serine proteases"/>
    <property type="match status" value="2"/>
</dbReference>
<accession>A0ABW4P8K4</accession>
<proteinExistence type="predicted"/>
<reference evidence="3" key="1">
    <citation type="journal article" date="2019" name="Int. J. Syst. Evol. Microbiol.">
        <title>The Global Catalogue of Microorganisms (GCM) 10K type strain sequencing project: providing services to taxonomists for standard genome sequencing and annotation.</title>
        <authorList>
            <consortium name="The Broad Institute Genomics Platform"/>
            <consortium name="The Broad Institute Genome Sequencing Center for Infectious Disease"/>
            <person name="Wu L."/>
            <person name="Ma J."/>
        </authorList>
    </citation>
    <scope>NUCLEOTIDE SEQUENCE [LARGE SCALE GENOMIC DNA]</scope>
    <source>
        <strain evidence="3">DT72</strain>
    </source>
</reference>
<keyword evidence="3" id="KW-1185">Reference proteome</keyword>
<dbReference type="SUPFAM" id="SSF50494">
    <property type="entry name" value="Trypsin-like serine proteases"/>
    <property type="match status" value="1"/>
</dbReference>
<name>A0ABW4P8K4_9NOCA</name>
<feature type="signal peptide" evidence="1">
    <location>
        <begin position="1"/>
        <end position="25"/>
    </location>
</feature>
<protein>
    <recommendedName>
        <fullName evidence="4">Trypsin</fullName>
    </recommendedName>
</protein>
<dbReference type="InterPro" id="IPR043504">
    <property type="entry name" value="Peptidase_S1_PA_chymotrypsin"/>
</dbReference>
<evidence type="ECO:0008006" key="4">
    <source>
        <dbReference type="Google" id="ProtNLM"/>
    </source>
</evidence>
<dbReference type="RefSeq" id="WP_378487288.1">
    <property type="nucleotide sequence ID" value="NZ_JBHUFB010000020.1"/>
</dbReference>
<evidence type="ECO:0000256" key="1">
    <source>
        <dbReference type="SAM" id="SignalP"/>
    </source>
</evidence>
<evidence type="ECO:0000313" key="3">
    <source>
        <dbReference type="Proteomes" id="UP001597286"/>
    </source>
</evidence>
<dbReference type="EMBL" id="JBHUFB010000020">
    <property type="protein sequence ID" value="MFD1814820.1"/>
    <property type="molecule type" value="Genomic_DNA"/>
</dbReference>
<organism evidence="2 3">
    <name type="scientific">Rhodococcus gannanensis</name>
    <dbReference type="NCBI Taxonomy" id="1960308"/>
    <lineage>
        <taxon>Bacteria</taxon>
        <taxon>Bacillati</taxon>
        <taxon>Actinomycetota</taxon>
        <taxon>Actinomycetes</taxon>
        <taxon>Mycobacteriales</taxon>
        <taxon>Nocardiaceae</taxon>
        <taxon>Rhodococcus</taxon>
    </lineage>
</organism>
<dbReference type="InterPro" id="IPR009003">
    <property type="entry name" value="Peptidase_S1_PA"/>
</dbReference>
<comment type="caution">
    <text evidence="2">The sequence shown here is derived from an EMBL/GenBank/DDBJ whole genome shotgun (WGS) entry which is preliminary data.</text>
</comment>
<feature type="chain" id="PRO_5046440478" description="Trypsin" evidence="1">
    <location>
        <begin position="26"/>
        <end position="278"/>
    </location>
</feature>